<reference evidence="3 4" key="1">
    <citation type="submission" date="2025-04" db="UniProtKB">
        <authorList>
            <consortium name="RefSeq"/>
        </authorList>
    </citation>
    <scope>IDENTIFICATION</scope>
</reference>
<evidence type="ECO:0000256" key="1">
    <source>
        <dbReference type="SAM" id="MobiDB-lite"/>
    </source>
</evidence>
<evidence type="ECO:0000313" key="4">
    <source>
        <dbReference type="RefSeq" id="XP_014475702.1"/>
    </source>
</evidence>
<dbReference type="RefSeq" id="XP_014475701.1">
    <property type="nucleotide sequence ID" value="XM_014620215.1"/>
</dbReference>
<keyword evidence="2" id="KW-1185">Reference proteome</keyword>
<dbReference type="OrthoDB" id="10552494at2759"/>
<dbReference type="Proteomes" id="UP000515204">
    <property type="component" value="Unplaced"/>
</dbReference>
<proteinExistence type="predicted"/>
<dbReference type="RefSeq" id="XP_014475702.1">
    <property type="nucleotide sequence ID" value="XM_014620216.1"/>
</dbReference>
<feature type="compositionally biased region" description="Basic and acidic residues" evidence="1">
    <location>
        <begin position="241"/>
        <end position="253"/>
    </location>
</feature>
<name>A0A6P3XBQ4_DINQU</name>
<gene>
    <name evidence="3 4" type="primary">LOC106745013</name>
</gene>
<dbReference type="GeneID" id="106745013"/>
<dbReference type="KEGG" id="dqu:106745013"/>
<feature type="compositionally biased region" description="Basic residues" evidence="1">
    <location>
        <begin position="231"/>
        <end position="240"/>
    </location>
</feature>
<organism evidence="2 4">
    <name type="scientific">Dinoponera quadriceps</name>
    <name type="common">South American ant</name>
    <dbReference type="NCBI Taxonomy" id="609295"/>
    <lineage>
        <taxon>Eukaryota</taxon>
        <taxon>Metazoa</taxon>
        <taxon>Ecdysozoa</taxon>
        <taxon>Arthropoda</taxon>
        <taxon>Hexapoda</taxon>
        <taxon>Insecta</taxon>
        <taxon>Pterygota</taxon>
        <taxon>Neoptera</taxon>
        <taxon>Endopterygota</taxon>
        <taxon>Hymenoptera</taxon>
        <taxon>Apocrita</taxon>
        <taxon>Aculeata</taxon>
        <taxon>Formicoidea</taxon>
        <taxon>Formicidae</taxon>
        <taxon>Ponerinae</taxon>
        <taxon>Ponerini</taxon>
        <taxon>Dinoponera</taxon>
    </lineage>
</organism>
<dbReference type="AlphaFoldDB" id="A0A6P3XBQ4"/>
<sequence>MKVPVIAAAATTAAADVLLRRTARSRPVATLGPRGRGLSIRAIFIERRTGGHVWIYVDRLSRCLRPKNAGCATSRRSAKLLLDASGGRREEDERQDCRERHRAYKHGREGSIRRRGHRTFHSHRGCGRWASRARKRHRSIFVVTSRSAHRQCLHDMWGADRYGPGGRHHRPAGRNDQQAAEARGAPLERGRGAPRGGGGADCDVAAGDDRPPRRLLHADLHDHHRVDRARQQHLRRAPRLRHSDDGHDDDAVR</sequence>
<evidence type="ECO:0000313" key="2">
    <source>
        <dbReference type="Proteomes" id="UP000515204"/>
    </source>
</evidence>
<feature type="compositionally biased region" description="Basic and acidic residues" evidence="1">
    <location>
        <begin position="207"/>
        <end position="230"/>
    </location>
</feature>
<protein>
    <submittedName>
        <fullName evidence="3 4">Uncharacterized protein LOC106745013 isoform X1</fullName>
    </submittedName>
</protein>
<evidence type="ECO:0000313" key="3">
    <source>
        <dbReference type="RefSeq" id="XP_014475701.1"/>
    </source>
</evidence>
<accession>A0A6P3XBQ4</accession>
<feature type="region of interest" description="Disordered" evidence="1">
    <location>
        <begin position="161"/>
        <end position="253"/>
    </location>
</feature>